<evidence type="ECO:0000313" key="4">
    <source>
        <dbReference type="Proteomes" id="UP000178417"/>
    </source>
</evidence>
<dbReference type="Pfam" id="PF00395">
    <property type="entry name" value="SLH"/>
    <property type="match status" value="2"/>
</dbReference>
<dbReference type="PANTHER" id="PTHR43308:SF5">
    <property type="entry name" value="S-LAYER PROTEIN _ PEPTIDOGLYCAN ENDO-BETA-N-ACETYLGLUCOSAMINIDASE"/>
    <property type="match status" value="1"/>
</dbReference>
<evidence type="ECO:0000256" key="1">
    <source>
        <dbReference type="SAM" id="SignalP"/>
    </source>
</evidence>
<proteinExistence type="predicted"/>
<evidence type="ECO:0000259" key="2">
    <source>
        <dbReference type="PROSITE" id="PS51272"/>
    </source>
</evidence>
<feature type="domain" description="SLH" evidence="2">
    <location>
        <begin position="26"/>
        <end position="90"/>
    </location>
</feature>
<name>A0A1F4SPC4_UNCSA</name>
<evidence type="ECO:0000313" key="3">
    <source>
        <dbReference type="EMBL" id="OGC22260.1"/>
    </source>
</evidence>
<dbReference type="InterPro" id="IPR001119">
    <property type="entry name" value="SLH_dom"/>
</dbReference>
<dbReference type="InterPro" id="IPR051465">
    <property type="entry name" value="Cell_Envelope_Struct_Comp"/>
</dbReference>
<feature type="domain" description="SLH" evidence="2">
    <location>
        <begin position="98"/>
        <end position="162"/>
    </location>
</feature>
<organism evidence="3 4">
    <name type="scientific">candidate division WOR-1 bacterium RIFOXYB2_FULL_37_13</name>
    <dbReference type="NCBI Taxonomy" id="1802579"/>
    <lineage>
        <taxon>Bacteria</taxon>
        <taxon>Bacillati</taxon>
        <taxon>Saganbacteria</taxon>
    </lineage>
</organism>
<dbReference type="Proteomes" id="UP000178417">
    <property type="component" value="Unassembled WGS sequence"/>
</dbReference>
<dbReference type="PANTHER" id="PTHR43308">
    <property type="entry name" value="OUTER MEMBRANE PROTEIN ALPHA-RELATED"/>
    <property type="match status" value="1"/>
</dbReference>
<dbReference type="PROSITE" id="PS51272">
    <property type="entry name" value="SLH"/>
    <property type="match status" value="2"/>
</dbReference>
<reference evidence="3 4" key="1">
    <citation type="journal article" date="2016" name="Nat. Commun.">
        <title>Thousands of microbial genomes shed light on interconnected biogeochemical processes in an aquifer system.</title>
        <authorList>
            <person name="Anantharaman K."/>
            <person name="Brown C.T."/>
            <person name="Hug L.A."/>
            <person name="Sharon I."/>
            <person name="Castelle C.J."/>
            <person name="Probst A.J."/>
            <person name="Thomas B.C."/>
            <person name="Singh A."/>
            <person name="Wilkins M.J."/>
            <person name="Karaoz U."/>
            <person name="Brodie E.L."/>
            <person name="Williams K.H."/>
            <person name="Hubbard S.S."/>
            <person name="Banfield J.F."/>
        </authorList>
    </citation>
    <scope>NUCLEOTIDE SEQUENCE [LARGE SCALE GENOMIC DNA]</scope>
</reference>
<sequence>MKKLLIFFLVLLFALPAFGEAKKAGSSIEFKDLKSTNPAYYYVEKMVSQYGVISGYPDNTFKGDKTITRAEFAKVIAGSISYIEKKYDLPMANEPTDKNLVFTDLPKTHWSYPYVEGLSTKYKIFQGYPDGSFKPNKTIDKYEMAAVAGRAFELILTRVELPVKSADSKFSDVKSSHWVKKYLDILAMYKIIDKTKNYDGKKGANRYFVASVGAKLIGSCVARIDALGTEKLNALRRKYSGMAEVSSQMEKQLMIGKPRASLSGFFGNIYEGGSGTNNWMNFGATASYGNKYYLGILKGDYEITAKVQRDQIVFLTSGGGITGGVVNEYRSDLDINTVAPVVAFHGTKGLILLGVKYAYFSNSISPMSFLAGNVGIATVIPFFQTNMLSRVYYSLLASTPTTSSALGASKSLLNYEAGFDMKLFGTPMLVGYQGETMFLSSGNFTRQYNMFFVSCSLM</sequence>
<protein>
    <recommendedName>
        <fullName evidence="2">SLH domain-containing protein</fullName>
    </recommendedName>
</protein>
<dbReference type="EMBL" id="MEUB01000030">
    <property type="protein sequence ID" value="OGC22260.1"/>
    <property type="molecule type" value="Genomic_DNA"/>
</dbReference>
<accession>A0A1F4SPC4</accession>
<keyword evidence="1" id="KW-0732">Signal</keyword>
<gene>
    <name evidence="3" type="ORF">A2310_01530</name>
</gene>
<feature type="chain" id="PRO_5009514411" description="SLH domain-containing protein" evidence="1">
    <location>
        <begin position="20"/>
        <end position="458"/>
    </location>
</feature>
<dbReference type="STRING" id="1802579.A2310_01530"/>
<dbReference type="AlphaFoldDB" id="A0A1F4SPC4"/>
<feature type="signal peptide" evidence="1">
    <location>
        <begin position="1"/>
        <end position="19"/>
    </location>
</feature>
<comment type="caution">
    <text evidence="3">The sequence shown here is derived from an EMBL/GenBank/DDBJ whole genome shotgun (WGS) entry which is preliminary data.</text>
</comment>